<dbReference type="Pfam" id="PF08881">
    <property type="entry name" value="CVNH"/>
    <property type="match status" value="1"/>
</dbReference>
<protein>
    <recommendedName>
        <fullName evidence="1">Cyanovirin-N domain-containing protein</fullName>
    </recommendedName>
</protein>
<sequence>MAFLLIQLKIIPQEAPQLEFRDNGPWLVANLPCADGSYRELQGINLDLHITNNDGELEWVPED</sequence>
<dbReference type="SUPFAM" id="SSF51322">
    <property type="entry name" value="Cyanovirin-N"/>
    <property type="match status" value="1"/>
</dbReference>
<evidence type="ECO:0000313" key="2">
    <source>
        <dbReference type="EMBL" id="EYE99870.1"/>
    </source>
</evidence>
<dbReference type="Proteomes" id="UP000019804">
    <property type="component" value="Unassembled WGS sequence"/>
</dbReference>
<evidence type="ECO:0000259" key="1">
    <source>
        <dbReference type="Pfam" id="PF08881"/>
    </source>
</evidence>
<gene>
    <name evidence="2" type="ORF">EURHEDRAFT_382905</name>
</gene>
<dbReference type="Gene3D" id="2.30.60.10">
    <property type="entry name" value="Cyanovirin-N"/>
    <property type="match status" value="1"/>
</dbReference>
<reference evidence="3" key="1">
    <citation type="journal article" date="2014" name="Nat. Commun.">
        <title>Genomic adaptations of the halophilic Dead Sea filamentous fungus Eurotium rubrum.</title>
        <authorList>
            <person name="Kis-Papo T."/>
            <person name="Weig A.R."/>
            <person name="Riley R."/>
            <person name="Persoh D."/>
            <person name="Salamov A."/>
            <person name="Sun H."/>
            <person name="Lipzen A."/>
            <person name="Wasser S.P."/>
            <person name="Rambold G."/>
            <person name="Grigoriev I.V."/>
            <person name="Nevo E."/>
        </authorList>
    </citation>
    <scope>NUCLEOTIDE SEQUENCE [LARGE SCALE GENOMIC DNA]</scope>
    <source>
        <strain evidence="3">CBS 135680</strain>
    </source>
</reference>
<dbReference type="AlphaFoldDB" id="A0A017SU87"/>
<dbReference type="EMBL" id="KK088411">
    <property type="protein sequence ID" value="EYE99870.1"/>
    <property type="molecule type" value="Genomic_DNA"/>
</dbReference>
<proteinExistence type="predicted"/>
<evidence type="ECO:0000313" key="3">
    <source>
        <dbReference type="Proteomes" id="UP000019804"/>
    </source>
</evidence>
<dbReference type="InterPro" id="IPR036673">
    <property type="entry name" value="Cyanovirin-N_sf"/>
</dbReference>
<dbReference type="HOGENOM" id="CLU_2885401_0_0_1"/>
<organism evidence="2 3">
    <name type="scientific">Aspergillus ruber (strain CBS 135680)</name>
    <dbReference type="NCBI Taxonomy" id="1388766"/>
    <lineage>
        <taxon>Eukaryota</taxon>
        <taxon>Fungi</taxon>
        <taxon>Dikarya</taxon>
        <taxon>Ascomycota</taxon>
        <taxon>Pezizomycotina</taxon>
        <taxon>Eurotiomycetes</taxon>
        <taxon>Eurotiomycetidae</taxon>
        <taxon>Eurotiales</taxon>
        <taxon>Aspergillaceae</taxon>
        <taxon>Aspergillus</taxon>
        <taxon>Aspergillus subgen. Aspergillus</taxon>
    </lineage>
</organism>
<dbReference type="RefSeq" id="XP_040643558.1">
    <property type="nucleotide sequence ID" value="XM_040779554.1"/>
</dbReference>
<keyword evidence="3" id="KW-1185">Reference proteome</keyword>
<dbReference type="OrthoDB" id="2441380at2759"/>
<dbReference type="GeneID" id="63694678"/>
<name>A0A017SU87_ASPRC</name>
<dbReference type="InterPro" id="IPR011058">
    <property type="entry name" value="Cyanovirin-N"/>
</dbReference>
<accession>A0A017SU87</accession>
<feature type="domain" description="Cyanovirin-N" evidence="1">
    <location>
        <begin position="16"/>
        <end position="58"/>
    </location>
</feature>